<organism evidence="2 3">
    <name type="scientific">Ascobolus immersus RN42</name>
    <dbReference type="NCBI Taxonomy" id="1160509"/>
    <lineage>
        <taxon>Eukaryota</taxon>
        <taxon>Fungi</taxon>
        <taxon>Dikarya</taxon>
        <taxon>Ascomycota</taxon>
        <taxon>Pezizomycotina</taxon>
        <taxon>Pezizomycetes</taxon>
        <taxon>Pezizales</taxon>
        <taxon>Ascobolaceae</taxon>
        <taxon>Ascobolus</taxon>
    </lineage>
</organism>
<evidence type="ECO:0000313" key="3">
    <source>
        <dbReference type="Proteomes" id="UP000275078"/>
    </source>
</evidence>
<protein>
    <submittedName>
        <fullName evidence="2">Uncharacterized protein</fullName>
    </submittedName>
</protein>
<dbReference type="EMBL" id="ML119754">
    <property type="protein sequence ID" value="RPA75927.1"/>
    <property type="molecule type" value="Genomic_DNA"/>
</dbReference>
<evidence type="ECO:0000256" key="1">
    <source>
        <dbReference type="SAM" id="MobiDB-lite"/>
    </source>
</evidence>
<gene>
    <name evidence="2" type="ORF">BJ508DRAFT_331632</name>
</gene>
<dbReference type="AlphaFoldDB" id="A0A3N4HRK2"/>
<reference evidence="2 3" key="1">
    <citation type="journal article" date="2018" name="Nat. Ecol. Evol.">
        <title>Pezizomycetes genomes reveal the molecular basis of ectomycorrhizal truffle lifestyle.</title>
        <authorList>
            <person name="Murat C."/>
            <person name="Payen T."/>
            <person name="Noel B."/>
            <person name="Kuo A."/>
            <person name="Morin E."/>
            <person name="Chen J."/>
            <person name="Kohler A."/>
            <person name="Krizsan K."/>
            <person name="Balestrini R."/>
            <person name="Da Silva C."/>
            <person name="Montanini B."/>
            <person name="Hainaut M."/>
            <person name="Levati E."/>
            <person name="Barry K.W."/>
            <person name="Belfiori B."/>
            <person name="Cichocki N."/>
            <person name="Clum A."/>
            <person name="Dockter R.B."/>
            <person name="Fauchery L."/>
            <person name="Guy J."/>
            <person name="Iotti M."/>
            <person name="Le Tacon F."/>
            <person name="Lindquist E.A."/>
            <person name="Lipzen A."/>
            <person name="Malagnac F."/>
            <person name="Mello A."/>
            <person name="Molinier V."/>
            <person name="Miyauchi S."/>
            <person name="Poulain J."/>
            <person name="Riccioni C."/>
            <person name="Rubini A."/>
            <person name="Sitrit Y."/>
            <person name="Splivallo R."/>
            <person name="Traeger S."/>
            <person name="Wang M."/>
            <person name="Zifcakova L."/>
            <person name="Wipf D."/>
            <person name="Zambonelli A."/>
            <person name="Paolocci F."/>
            <person name="Nowrousian M."/>
            <person name="Ottonello S."/>
            <person name="Baldrian P."/>
            <person name="Spatafora J.W."/>
            <person name="Henrissat B."/>
            <person name="Nagy L.G."/>
            <person name="Aury J.M."/>
            <person name="Wincker P."/>
            <person name="Grigoriev I.V."/>
            <person name="Bonfante P."/>
            <person name="Martin F.M."/>
        </authorList>
    </citation>
    <scope>NUCLEOTIDE SEQUENCE [LARGE SCALE GENOMIC DNA]</scope>
    <source>
        <strain evidence="2 3">RN42</strain>
    </source>
</reference>
<keyword evidence="3" id="KW-1185">Reference proteome</keyword>
<proteinExistence type="predicted"/>
<sequence>MDTTKSQVLYCTSTEHDDNWRICYTADNMTDAFFNDPNKITFAEKDLCVDFCNGVYGGAQLRTAMDCMRQNCLDGEEATVQEWNEKLFMGGVKMYADICSSMGYTEVVKDATKTSTEKSKPATKTEDSDKTETTESTEAKSTDTDAKPTSSATDSKTGEESSKEEGSGAIRMSLGGWKGTLVLLGLVIGSLVSGL</sequence>
<name>A0A3N4HRK2_ASCIM</name>
<evidence type="ECO:0000313" key="2">
    <source>
        <dbReference type="EMBL" id="RPA75927.1"/>
    </source>
</evidence>
<feature type="compositionally biased region" description="Basic and acidic residues" evidence="1">
    <location>
        <begin position="156"/>
        <end position="166"/>
    </location>
</feature>
<feature type="compositionally biased region" description="Basic and acidic residues" evidence="1">
    <location>
        <begin position="111"/>
        <end position="146"/>
    </location>
</feature>
<feature type="region of interest" description="Disordered" evidence="1">
    <location>
        <begin position="111"/>
        <end position="170"/>
    </location>
</feature>
<accession>A0A3N4HRK2</accession>
<dbReference type="Proteomes" id="UP000275078">
    <property type="component" value="Unassembled WGS sequence"/>
</dbReference>